<protein>
    <submittedName>
        <fullName evidence="1">Uncharacterized protein</fullName>
    </submittedName>
</protein>
<dbReference type="InParanoid" id="A0A3N4KS21"/>
<proteinExistence type="predicted"/>
<reference evidence="1 2" key="1">
    <citation type="journal article" date="2018" name="Nat. Ecol. Evol.">
        <title>Pezizomycetes genomes reveal the molecular basis of ectomycorrhizal truffle lifestyle.</title>
        <authorList>
            <person name="Murat C."/>
            <person name="Payen T."/>
            <person name="Noel B."/>
            <person name="Kuo A."/>
            <person name="Morin E."/>
            <person name="Chen J."/>
            <person name="Kohler A."/>
            <person name="Krizsan K."/>
            <person name="Balestrini R."/>
            <person name="Da Silva C."/>
            <person name="Montanini B."/>
            <person name="Hainaut M."/>
            <person name="Levati E."/>
            <person name="Barry K.W."/>
            <person name="Belfiori B."/>
            <person name="Cichocki N."/>
            <person name="Clum A."/>
            <person name="Dockter R.B."/>
            <person name="Fauchery L."/>
            <person name="Guy J."/>
            <person name="Iotti M."/>
            <person name="Le Tacon F."/>
            <person name="Lindquist E.A."/>
            <person name="Lipzen A."/>
            <person name="Malagnac F."/>
            <person name="Mello A."/>
            <person name="Molinier V."/>
            <person name="Miyauchi S."/>
            <person name="Poulain J."/>
            <person name="Riccioni C."/>
            <person name="Rubini A."/>
            <person name="Sitrit Y."/>
            <person name="Splivallo R."/>
            <person name="Traeger S."/>
            <person name="Wang M."/>
            <person name="Zifcakova L."/>
            <person name="Wipf D."/>
            <person name="Zambonelli A."/>
            <person name="Paolocci F."/>
            <person name="Nowrousian M."/>
            <person name="Ottonello S."/>
            <person name="Baldrian P."/>
            <person name="Spatafora J.W."/>
            <person name="Henrissat B."/>
            <person name="Nagy L.G."/>
            <person name="Aury J.M."/>
            <person name="Wincker P."/>
            <person name="Grigoriev I.V."/>
            <person name="Bonfante P."/>
            <person name="Martin F.M."/>
        </authorList>
    </citation>
    <scope>NUCLEOTIDE SEQUENCE [LARGE SCALE GENOMIC DNA]</scope>
    <source>
        <strain evidence="1 2">CCBAS932</strain>
    </source>
</reference>
<keyword evidence="2" id="KW-1185">Reference proteome</keyword>
<name>A0A3N4KS21_9PEZI</name>
<dbReference type="AlphaFoldDB" id="A0A3N4KS21"/>
<evidence type="ECO:0000313" key="1">
    <source>
        <dbReference type="EMBL" id="RPB13310.1"/>
    </source>
</evidence>
<evidence type="ECO:0000313" key="2">
    <source>
        <dbReference type="Proteomes" id="UP000277580"/>
    </source>
</evidence>
<dbReference type="Proteomes" id="UP000277580">
    <property type="component" value="Unassembled WGS sequence"/>
</dbReference>
<accession>A0A3N4KS21</accession>
<sequence>MSGRGRDRWDVGCVDVWTDGCRGRKKGRTEREGEGCLEHDRCFFFHFLFLLLQIYHRAAVIHHTCLRLCCPSILLLPCCCPALPACV</sequence>
<organism evidence="1 2">
    <name type="scientific">Morchella conica CCBAS932</name>
    <dbReference type="NCBI Taxonomy" id="1392247"/>
    <lineage>
        <taxon>Eukaryota</taxon>
        <taxon>Fungi</taxon>
        <taxon>Dikarya</taxon>
        <taxon>Ascomycota</taxon>
        <taxon>Pezizomycotina</taxon>
        <taxon>Pezizomycetes</taxon>
        <taxon>Pezizales</taxon>
        <taxon>Morchellaceae</taxon>
        <taxon>Morchella</taxon>
    </lineage>
</organism>
<dbReference type="EMBL" id="ML119123">
    <property type="protein sequence ID" value="RPB13310.1"/>
    <property type="molecule type" value="Genomic_DNA"/>
</dbReference>
<gene>
    <name evidence="1" type="ORF">P167DRAFT_109525</name>
</gene>